<proteinExistence type="inferred from homology"/>
<dbReference type="Gene3D" id="2.60.120.470">
    <property type="entry name" value="PITH domain"/>
    <property type="match status" value="1"/>
</dbReference>
<dbReference type="GO" id="GO:0060255">
    <property type="term" value="P:regulation of macromolecule metabolic process"/>
    <property type="evidence" value="ECO:0007669"/>
    <property type="project" value="UniProtKB-ARBA"/>
</dbReference>
<dbReference type="SUPFAM" id="SSF49785">
    <property type="entry name" value="Galactose-binding domain-like"/>
    <property type="match status" value="1"/>
</dbReference>
<sequence length="204" mass="23413">MSHHQCHAEHDHDNSDEIGVEYSLYEKIDKENLECLNELVEGSGKTIFKPWEKRFDRESIVQSDADEELLFNIPFTGNVKLKGIKIIAEDSESHPSILRLYKNRPHMTFDDVSAEPNQCFDLQRDSEGILEYSPKIVTFSSVTHLTMHFPSNFGAENTVIHYIGLRGEWTTAHRHGVTICTYEATPNLGDHKINHFDTVSKEIQ</sequence>
<dbReference type="InterPro" id="IPR010400">
    <property type="entry name" value="PITH_dom"/>
</dbReference>
<dbReference type="GO" id="GO:0005737">
    <property type="term" value="C:cytoplasm"/>
    <property type="evidence" value="ECO:0007669"/>
    <property type="project" value="UniProtKB-ARBA"/>
</dbReference>
<name>A0A4C1YCP2_EUMVA</name>
<comment type="caution">
    <text evidence="3">The sequence shown here is derived from an EMBL/GenBank/DDBJ whole genome shotgun (WGS) entry which is preliminary data.</text>
</comment>
<dbReference type="InterPro" id="IPR008979">
    <property type="entry name" value="Galactose-bd-like_sf"/>
</dbReference>
<dbReference type="PANTHER" id="PTHR12175">
    <property type="entry name" value="AD039 HT014 THIOREDOXIN FAMILY TRP26"/>
    <property type="match status" value="1"/>
</dbReference>
<organism evidence="3 4">
    <name type="scientific">Eumeta variegata</name>
    <name type="common">Bagworm moth</name>
    <name type="synonym">Eumeta japonica</name>
    <dbReference type="NCBI Taxonomy" id="151549"/>
    <lineage>
        <taxon>Eukaryota</taxon>
        <taxon>Metazoa</taxon>
        <taxon>Ecdysozoa</taxon>
        <taxon>Arthropoda</taxon>
        <taxon>Hexapoda</taxon>
        <taxon>Insecta</taxon>
        <taxon>Pterygota</taxon>
        <taxon>Neoptera</taxon>
        <taxon>Endopterygota</taxon>
        <taxon>Lepidoptera</taxon>
        <taxon>Glossata</taxon>
        <taxon>Ditrysia</taxon>
        <taxon>Tineoidea</taxon>
        <taxon>Psychidae</taxon>
        <taxon>Oiketicinae</taxon>
        <taxon>Eumeta</taxon>
    </lineage>
</organism>
<dbReference type="PANTHER" id="PTHR12175:SF1">
    <property type="entry name" value="PITH DOMAIN-CONTAINING PROTEIN 1"/>
    <property type="match status" value="1"/>
</dbReference>
<dbReference type="AlphaFoldDB" id="A0A4C1YCP2"/>
<dbReference type="PROSITE" id="PS51532">
    <property type="entry name" value="PITH"/>
    <property type="match status" value="1"/>
</dbReference>
<dbReference type="GO" id="GO:0005634">
    <property type="term" value="C:nucleus"/>
    <property type="evidence" value="ECO:0007669"/>
    <property type="project" value="TreeGrafter"/>
</dbReference>
<protein>
    <submittedName>
        <fullName evidence="3">PITH domain-containing protein CG6153</fullName>
    </submittedName>
</protein>
<comment type="similarity">
    <text evidence="1">Belongs to the PITHD1 family.</text>
</comment>
<evidence type="ECO:0000256" key="1">
    <source>
        <dbReference type="ARBA" id="ARBA00025788"/>
    </source>
</evidence>
<dbReference type="Pfam" id="PF06201">
    <property type="entry name" value="PITH"/>
    <property type="match status" value="1"/>
</dbReference>
<evidence type="ECO:0000313" key="3">
    <source>
        <dbReference type="EMBL" id="GBP73866.1"/>
    </source>
</evidence>
<dbReference type="OrthoDB" id="2635at2759"/>
<dbReference type="InterPro" id="IPR037047">
    <property type="entry name" value="PITH_dom_sf"/>
</dbReference>
<dbReference type="GO" id="GO:0080090">
    <property type="term" value="P:regulation of primary metabolic process"/>
    <property type="evidence" value="ECO:0007669"/>
    <property type="project" value="UniProtKB-ARBA"/>
</dbReference>
<evidence type="ECO:0000313" key="4">
    <source>
        <dbReference type="Proteomes" id="UP000299102"/>
    </source>
</evidence>
<feature type="domain" description="PITH" evidence="2">
    <location>
        <begin position="13"/>
        <end position="185"/>
    </location>
</feature>
<dbReference type="GO" id="GO:0045654">
    <property type="term" value="P:positive regulation of megakaryocyte differentiation"/>
    <property type="evidence" value="ECO:0007669"/>
    <property type="project" value="UniProtKB-ARBA"/>
</dbReference>
<accession>A0A4C1YCP2</accession>
<reference evidence="3 4" key="1">
    <citation type="journal article" date="2019" name="Commun. Biol.">
        <title>The bagworm genome reveals a unique fibroin gene that provides high tensile strength.</title>
        <authorList>
            <person name="Kono N."/>
            <person name="Nakamura H."/>
            <person name="Ohtoshi R."/>
            <person name="Tomita M."/>
            <person name="Numata K."/>
            <person name="Arakawa K."/>
        </authorList>
    </citation>
    <scope>NUCLEOTIDE SEQUENCE [LARGE SCALE GENOMIC DNA]</scope>
</reference>
<gene>
    <name evidence="3" type="ORF">EVAR_52427_1</name>
</gene>
<dbReference type="FunFam" id="2.60.120.470:FF:000002">
    <property type="entry name" value="PITH domain-containing protein 1"/>
    <property type="match status" value="1"/>
</dbReference>
<dbReference type="Proteomes" id="UP000299102">
    <property type="component" value="Unassembled WGS sequence"/>
</dbReference>
<keyword evidence="4" id="KW-1185">Reference proteome</keyword>
<dbReference type="InterPro" id="IPR045099">
    <property type="entry name" value="PITH1-like"/>
</dbReference>
<evidence type="ECO:0000259" key="2">
    <source>
        <dbReference type="PROSITE" id="PS51532"/>
    </source>
</evidence>
<dbReference type="EMBL" id="BGZK01001189">
    <property type="protein sequence ID" value="GBP73866.1"/>
    <property type="molecule type" value="Genomic_DNA"/>
</dbReference>